<feature type="signal peptide" evidence="5">
    <location>
        <begin position="1"/>
        <end position="16"/>
    </location>
</feature>
<evidence type="ECO:0000256" key="3">
    <source>
        <dbReference type="ARBA" id="ARBA00023157"/>
    </source>
</evidence>
<keyword evidence="5" id="KW-0732">Signal</keyword>
<name>A0A7S9KR39_EPIFF</name>
<feature type="compositionally biased region" description="Gly residues" evidence="4">
    <location>
        <begin position="209"/>
        <end position="221"/>
    </location>
</feature>
<evidence type="ECO:0000313" key="6">
    <source>
        <dbReference type="EMBL" id="QPG98633.1"/>
    </source>
</evidence>
<dbReference type="Gene3D" id="3.20.120.10">
    <property type="entry name" value="Hydrophobin"/>
    <property type="match status" value="3"/>
</dbReference>
<dbReference type="InterPro" id="IPR036686">
    <property type="entry name" value="Class_II_Hydrophobin_sf"/>
</dbReference>
<dbReference type="SUPFAM" id="SSF101751">
    <property type="entry name" value="Hydrophobin II, HfbII"/>
    <property type="match status" value="3"/>
</dbReference>
<evidence type="ECO:0000256" key="4">
    <source>
        <dbReference type="SAM" id="MobiDB-lite"/>
    </source>
</evidence>
<dbReference type="CDD" id="cd23508">
    <property type="entry name" value="hydrophobin_II"/>
    <property type="match status" value="3"/>
</dbReference>
<feature type="region of interest" description="Disordered" evidence="4">
    <location>
        <begin position="24"/>
        <end position="122"/>
    </location>
</feature>
<dbReference type="OrthoDB" id="4500971at2759"/>
<comment type="subcellular location">
    <subcellularLocation>
        <location evidence="1">Cell envelope</location>
    </subcellularLocation>
</comment>
<dbReference type="InterPro" id="IPR010636">
    <property type="entry name" value="Class_II_hydrophobin"/>
</dbReference>
<feature type="compositionally biased region" description="Gly residues" evidence="4">
    <location>
        <begin position="308"/>
        <end position="331"/>
    </location>
</feature>
<evidence type="ECO:0000313" key="7">
    <source>
        <dbReference type="Proteomes" id="UP000594364"/>
    </source>
</evidence>
<keyword evidence="7" id="KW-1185">Reference proteome</keyword>
<feature type="chain" id="PRO_5034487558" evidence="5">
    <location>
        <begin position="17"/>
        <end position="449"/>
    </location>
</feature>
<feature type="region of interest" description="Disordered" evidence="4">
    <location>
        <begin position="299"/>
        <end position="373"/>
    </location>
</feature>
<accession>A0A7S9KR39</accession>
<feature type="region of interest" description="Disordered" evidence="4">
    <location>
        <begin position="199"/>
        <end position="221"/>
    </location>
</feature>
<dbReference type="EMBL" id="CP031386">
    <property type="protein sequence ID" value="QPG98633.1"/>
    <property type="molecule type" value="Genomic_DNA"/>
</dbReference>
<sequence>MKFFAVASLLFVGTLAVPTSQCGECQKHHGHHPGGNQPGGNQPGGNQPGGNQPGGNQPGGNQPGGNQPGGNQPGGIQPGGNQPGGNQPGGNQPGGIQPGGNQPGNQPGGNNPGGNNPGNPGGNAPYKPCPSGLYSNPQCCATNVLGVAALDCKNPSSAPTSSDNFKSVCGGQQPLCCVVPAAGQGVLCTAPVGGGQPGGGNPGSNPGNNPGGNNPGGNPGGNNPGNDYKACPSGLYGNPQCCATNVLGVAALDCANPSSKPTSGDNFKSTCGAAGKQALCCAVPVAGLDVLCTPASGGGNPGSNPGSNPGGNPGGNQPGGNNPGSNPGGNQPGSNNPGNNPGGNQPGSNNPGNNPGSSNPGGNNPGNNQGGNQPGGGNNYKACPSGLYSNPQCCATNILGVAALDCGNPSRKPTSSGDFKSTCASDGKRPVCCVVPAAGQGVLCTSASG</sequence>
<keyword evidence="3" id="KW-1015">Disulfide bond</keyword>
<protein>
    <submittedName>
        <fullName evidence="6">Beta ketoadipyl CoA thiolase, th1</fullName>
    </submittedName>
</protein>
<evidence type="ECO:0000256" key="1">
    <source>
        <dbReference type="ARBA" id="ARBA00004196"/>
    </source>
</evidence>
<dbReference type="Proteomes" id="UP000594364">
    <property type="component" value="Chromosome 2"/>
</dbReference>
<reference evidence="6 7" key="1">
    <citation type="journal article" date="2018" name="PLoS Genet.">
        <title>Repeat elements organise 3D genome structure and mediate transcription in the filamentous fungus Epichloe festucae.</title>
        <authorList>
            <person name="Winter D.J."/>
            <person name="Ganley A.R.D."/>
            <person name="Young C.A."/>
            <person name="Liachko I."/>
            <person name="Schardl C.L."/>
            <person name="Dupont P.Y."/>
            <person name="Berry D."/>
            <person name="Ram A."/>
            <person name="Scott B."/>
            <person name="Cox M.P."/>
        </authorList>
    </citation>
    <scope>NUCLEOTIDE SEQUENCE [LARGE SCALE GENOMIC DNA]</scope>
    <source>
        <strain evidence="6 7">Fl1</strain>
    </source>
</reference>
<comment type="similarity">
    <text evidence="2">Belongs to the cerato-ulmin hydrophobin family.</text>
</comment>
<dbReference type="Pfam" id="PF06766">
    <property type="entry name" value="Hydrophobin_2"/>
    <property type="match status" value="3"/>
</dbReference>
<dbReference type="PANTHER" id="PTHR42341">
    <property type="entry name" value="HYDROPHOBIN"/>
    <property type="match status" value="1"/>
</dbReference>
<dbReference type="AlphaFoldDB" id="A0A7S9KR39"/>
<feature type="compositionally biased region" description="Gly residues" evidence="4">
    <location>
        <begin position="36"/>
        <end position="121"/>
    </location>
</feature>
<proteinExistence type="inferred from homology"/>
<dbReference type="PANTHER" id="PTHR42341:SF2">
    <property type="entry name" value="HYDROPHOBIN"/>
    <property type="match status" value="1"/>
</dbReference>
<dbReference type="GO" id="GO:0005576">
    <property type="term" value="C:extracellular region"/>
    <property type="evidence" value="ECO:0007669"/>
    <property type="project" value="InterPro"/>
</dbReference>
<gene>
    <name evidence="6" type="primary">TH1</name>
    <name evidence="6" type="ORF">C2857_007811</name>
</gene>
<evidence type="ECO:0000256" key="5">
    <source>
        <dbReference type="SAM" id="SignalP"/>
    </source>
</evidence>
<organism evidence="6 7">
    <name type="scientific">Epichloe festucae (strain Fl1)</name>
    <dbReference type="NCBI Taxonomy" id="877507"/>
    <lineage>
        <taxon>Eukaryota</taxon>
        <taxon>Fungi</taxon>
        <taxon>Dikarya</taxon>
        <taxon>Ascomycota</taxon>
        <taxon>Pezizomycotina</taxon>
        <taxon>Sordariomycetes</taxon>
        <taxon>Hypocreomycetidae</taxon>
        <taxon>Hypocreales</taxon>
        <taxon>Clavicipitaceae</taxon>
        <taxon>Epichloe</taxon>
    </lineage>
</organism>
<evidence type="ECO:0000256" key="2">
    <source>
        <dbReference type="ARBA" id="ARBA00009576"/>
    </source>
</evidence>
<feature type="compositionally biased region" description="Low complexity" evidence="4">
    <location>
        <begin position="346"/>
        <end position="367"/>
    </location>
</feature>